<organism evidence="7 8">
    <name type="scientific">Rhodoferax saidenbachensis</name>
    <dbReference type="NCBI Taxonomy" id="1484693"/>
    <lineage>
        <taxon>Bacteria</taxon>
        <taxon>Pseudomonadati</taxon>
        <taxon>Pseudomonadota</taxon>
        <taxon>Betaproteobacteria</taxon>
        <taxon>Burkholderiales</taxon>
        <taxon>Comamonadaceae</taxon>
        <taxon>Rhodoferax</taxon>
    </lineage>
</organism>
<proteinExistence type="predicted"/>
<feature type="transmembrane region" description="Helical" evidence="6">
    <location>
        <begin position="54"/>
        <end position="81"/>
    </location>
</feature>
<gene>
    <name evidence="7" type="ORF">RS694_10290</name>
</gene>
<feature type="transmembrane region" description="Helical" evidence="6">
    <location>
        <begin position="20"/>
        <end position="42"/>
    </location>
</feature>
<evidence type="ECO:0000256" key="2">
    <source>
        <dbReference type="ARBA" id="ARBA00022475"/>
    </source>
</evidence>
<evidence type="ECO:0000256" key="1">
    <source>
        <dbReference type="ARBA" id="ARBA00004651"/>
    </source>
</evidence>
<keyword evidence="4 6" id="KW-1133">Transmembrane helix</keyword>
<dbReference type="GO" id="GO:0015658">
    <property type="term" value="F:branched-chain amino acid transmembrane transporter activity"/>
    <property type="evidence" value="ECO:0007669"/>
    <property type="project" value="InterPro"/>
</dbReference>
<feature type="transmembrane region" description="Helical" evidence="6">
    <location>
        <begin position="101"/>
        <end position="121"/>
    </location>
</feature>
<sequence length="331" mass="35127">MADAMTNAKHSSPSILDHSLHWRWAVPLLIALAALPLIAVALGGDFYITLASRILIFALAATSLNFILGFGGMVSFGHAAFIGLGAYTVAIAMQEGMVNAWIAWPLAMVVSGVFALVIGAISLRTQGVYFIMITLAFAQMLYFLVVSLKAYGGDDGLSMAGRSFVAPGLDLARDRDFYYVTLALVSASVWGVARLLNARFGHTLQAIRENEVRMIAIGFPVYRFKLVAFTLAGALAGLAGALMANLGGFVSPSLMQWSQSGMLMIMVILGGVGYLYGGLLGAVFFLLLEELLSHYTIHWQLGLGAVLLLVVLVAPNGLASLVARKKGAAHG</sequence>
<evidence type="ECO:0000313" key="8">
    <source>
        <dbReference type="Proteomes" id="UP000186110"/>
    </source>
</evidence>
<accession>A0A1P8KA69</accession>
<dbReference type="PANTHER" id="PTHR30482:SF17">
    <property type="entry name" value="ABC TRANSPORTER ATP-BINDING PROTEIN"/>
    <property type="match status" value="1"/>
</dbReference>
<dbReference type="EMBL" id="CP019239">
    <property type="protein sequence ID" value="APW42883.1"/>
    <property type="molecule type" value="Genomic_DNA"/>
</dbReference>
<dbReference type="GO" id="GO:0005886">
    <property type="term" value="C:plasma membrane"/>
    <property type="evidence" value="ECO:0007669"/>
    <property type="project" value="UniProtKB-SubCell"/>
</dbReference>
<dbReference type="KEGG" id="rsb:RS694_10290"/>
<dbReference type="Pfam" id="PF02653">
    <property type="entry name" value="BPD_transp_2"/>
    <property type="match status" value="1"/>
</dbReference>
<feature type="transmembrane region" description="Helical" evidence="6">
    <location>
        <begin position="262"/>
        <end position="288"/>
    </location>
</feature>
<keyword evidence="8" id="KW-1185">Reference proteome</keyword>
<evidence type="ECO:0000256" key="5">
    <source>
        <dbReference type="ARBA" id="ARBA00023136"/>
    </source>
</evidence>
<feature type="transmembrane region" description="Helical" evidence="6">
    <location>
        <begin position="177"/>
        <end position="196"/>
    </location>
</feature>
<protein>
    <submittedName>
        <fullName evidence="7">Branched-chain amino acid ABC transporter permease</fullName>
    </submittedName>
</protein>
<dbReference type="STRING" id="1484693.RS694_10290"/>
<dbReference type="Proteomes" id="UP000186110">
    <property type="component" value="Chromosome"/>
</dbReference>
<dbReference type="AlphaFoldDB" id="A0A1P8KA69"/>
<reference evidence="7 8" key="1">
    <citation type="submission" date="2017-01" db="EMBL/GenBank/DDBJ databases">
        <authorList>
            <person name="Mah S.A."/>
            <person name="Swanson W.J."/>
            <person name="Moy G.W."/>
            <person name="Vacquier V.D."/>
        </authorList>
    </citation>
    <scope>NUCLEOTIDE SEQUENCE [LARGE SCALE GENOMIC DNA]</scope>
    <source>
        <strain evidence="7 8">DSM 22694</strain>
    </source>
</reference>
<dbReference type="InterPro" id="IPR043428">
    <property type="entry name" value="LivM-like"/>
</dbReference>
<comment type="subcellular location">
    <subcellularLocation>
        <location evidence="1">Cell membrane</location>
        <topology evidence="1">Multi-pass membrane protein</topology>
    </subcellularLocation>
</comment>
<evidence type="ECO:0000256" key="3">
    <source>
        <dbReference type="ARBA" id="ARBA00022692"/>
    </source>
</evidence>
<name>A0A1P8KA69_9BURK</name>
<keyword evidence="2" id="KW-1003">Cell membrane</keyword>
<keyword evidence="3 6" id="KW-0812">Transmembrane</keyword>
<feature type="transmembrane region" description="Helical" evidence="6">
    <location>
        <begin position="226"/>
        <end position="250"/>
    </location>
</feature>
<evidence type="ECO:0000256" key="6">
    <source>
        <dbReference type="SAM" id="Phobius"/>
    </source>
</evidence>
<evidence type="ECO:0000256" key="4">
    <source>
        <dbReference type="ARBA" id="ARBA00022989"/>
    </source>
</evidence>
<dbReference type="CDD" id="cd06581">
    <property type="entry name" value="TM_PBP1_LivM_like"/>
    <property type="match status" value="1"/>
</dbReference>
<feature type="transmembrane region" description="Helical" evidence="6">
    <location>
        <begin position="300"/>
        <end position="323"/>
    </location>
</feature>
<evidence type="ECO:0000313" key="7">
    <source>
        <dbReference type="EMBL" id="APW42883.1"/>
    </source>
</evidence>
<dbReference type="PANTHER" id="PTHR30482">
    <property type="entry name" value="HIGH-AFFINITY BRANCHED-CHAIN AMINO ACID TRANSPORT SYSTEM PERMEASE"/>
    <property type="match status" value="1"/>
</dbReference>
<feature type="transmembrane region" description="Helical" evidence="6">
    <location>
        <begin position="128"/>
        <end position="148"/>
    </location>
</feature>
<keyword evidence="5 6" id="KW-0472">Membrane</keyword>
<dbReference type="eggNOG" id="COG4177">
    <property type="taxonomic scope" value="Bacteria"/>
</dbReference>
<dbReference type="InterPro" id="IPR001851">
    <property type="entry name" value="ABC_transp_permease"/>
</dbReference>